<name>A0ABV7FC79_9BURK</name>
<dbReference type="RefSeq" id="WP_390323698.1">
    <property type="nucleotide sequence ID" value="NZ_JBHRTP010000110.1"/>
</dbReference>
<sequence length="56" mass="5813">MSTLTTNASTQMNTDKAPLTLSVASFIAALFAVNLRESLDAATGGDKSDAAFTWGM</sequence>
<accession>A0ABV7FC79</accession>
<evidence type="ECO:0000313" key="1">
    <source>
        <dbReference type="EMBL" id="MFC3111332.1"/>
    </source>
</evidence>
<organism evidence="1 2">
    <name type="scientific">Undibacterium arcticum</name>
    <dbReference type="NCBI Taxonomy" id="1762892"/>
    <lineage>
        <taxon>Bacteria</taxon>
        <taxon>Pseudomonadati</taxon>
        <taxon>Pseudomonadota</taxon>
        <taxon>Betaproteobacteria</taxon>
        <taxon>Burkholderiales</taxon>
        <taxon>Oxalobacteraceae</taxon>
        <taxon>Undibacterium</taxon>
    </lineage>
</organism>
<keyword evidence="2" id="KW-1185">Reference proteome</keyword>
<dbReference type="EMBL" id="JBHRTP010000110">
    <property type="protein sequence ID" value="MFC3111332.1"/>
    <property type="molecule type" value="Genomic_DNA"/>
</dbReference>
<proteinExistence type="predicted"/>
<gene>
    <name evidence="1" type="ORF">ACFOFO_25875</name>
</gene>
<dbReference type="Proteomes" id="UP001595530">
    <property type="component" value="Unassembled WGS sequence"/>
</dbReference>
<comment type="caution">
    <text evidence="1">The sequence shown here is derived from an EMBL/GenBank/DDBJ whole genome shotgun (WGS) entry which is preliminary data.</text>
</comment>
<reference evidence="2" key="1">
    <citation type="journal article" date="2019" name="Int. J. Syst. Evol. Microbiol.">
        <title>The Global Catalogue of Microorganisms (GCM) 10K type strain sequencing project: providing services to taxonomists for standard genome sequencing and annotation.</title>
        <authorList>
            <consortium name="The Broad Institute Genomics Platform"/>
            <consortium name="The Broad Institute Genome Sequencing Center for Infectious Disease"/>
            <person name="Wu L."/>
            <person name="Ma J."/>
        </authorList>
    </citation>
    <scope>NUCLEOTIDE SEQUENCE [LARGE SCALE GENOMIC DNA]</scope>
    <source>
        <strain evidence="2">KCTC 42986</strain>
    </source>
</reference>
<protein>
    <submittedName>
        <fullName evidence="1">Uncharacterized protein</fullName>
    </submittedName>
</protein>
<evidence type="ECO:0000313" key="2">
    <source>
        <dbReference type="Proteomes" id="UP001595530"/>
    </source>
</evidence>